<evidence type="ECO:0000256" key="1">
    <source>
        <dbReference type="SAM" id="Phobius"/>
    </source>
</evidence>
<gene>
    <name evidence="2" type="ORF">B0H67DRAFT_645687</name>
</gene>
<dbReference type="Proteomes" id="UP001172102">
    <property type="component" value="Unassembled WGS sequence"/>
</dbReference>
<comment type="caution">
    <text evidence="2">The sequence shown here is derived from an EMBL/GenBank/DDBJ whole genome shotgun (WGS) entry which is preliminary data.</text>
</comment>
<evidence type="ECO:0000313" key="2">
    <source>
        <dbReference type="EMBL" id="KAK0716010.1"/>
    </source>
</evidence>
<feature type="transmembrane region" description="Helical" evidence="1">
    <location>
        <begin position="51"/>
        <end position="74"/>
    </location>
</feature>
<protein>
    <submittedName>
        <fullName evidence="2">Uncharacterized protein</fullName>
    </submittedName>
</protein>
<dbReference type="AlphaFoldDB" id="A0AA40AHM7"/>
<keyword evidence="1" id="KW-0812">Transmembrane</keyword>
<organism evidence="2 3">
    <name type="scientific">Lasiosphaeris hirsuta</name>
    <dbReference type="NCBI Taxonomy" id="260670"/>
    <lineage>
        <taxon>Eukaryota</taxon>
        <taxon>Fungi</taxon>
        <taxon>Dikarya</taxon>
        <taxon>Ascomycota</taxon>
        <taxon>Pezizomycotina</taxon>
        <taxon>Sordariomycetes</taxon>
        <taxon>Sordariomycetidae</taxon>
        <taxon>Sordariales</taxon>
        <taxon>Lasiosphaeriaceae</taxon>
        <taxon>Lasiosphaeris</taxon>
    </lineage>
</organism>
<accession>A0AA40AHM7</accession>
<dbReference type="EMBL" id="JAUKUA010000004">
    <property type="protein sequence ID" value="KAK0716010.1"/>
    <property type="molecule type" value="Genomic_DNA"/>
</dbReference>
<name>A0AA40AHM7_9PEZI</name>
<keyword evidence="1" id="KW-0472">Membrane</keyword>
<feature type="transmembrane region" description="Helical" evidence="1">
    <location>
        <begin position="123"/>
        <end position="141"/>
    </location>
</feature>
<keyword evidence="3" id="KW-1185">Reference proteome</keyword>
<sequence length="143" mass="15434">MAQQARNCTATTGNMVVLLAIDLVHQIPLNQDAMAKSLCTYTAKLCRVDGVVIRAILVLIARVIIVVVAAFAAICSLGRAHTTTRISVFCAAFLALALEMLPTILGNLLPIVEKMAEVLVQPYLLPAILISIILMTVLRHFPN</sequence>
<feature type="transmembrane region" description="Helical" evidence="1">
    <location>
        <begin position="86"/>
        <end position="111"/>
    </location>
</feature>
<evidence type="ECO:0000313" key="3">
    <source>
        <dbReference type="Proteomes" id="UP001172102"/>
    </source>
</evidence>
<reference evidence="2" key="1">
    <citation type="submission" date="2023-06" db="EMBL/GenBank/DDBJ databases">
        <title>Genome-scale phylogeny and comparative genomics of the fungal order Sordariales.</title>
        <authorList>
            <consortium name="Lawrence Berkeley National Laboratory"/>
            <person name="Hensen N."/>
            <person name="Bonometti L."/>
            <person name="Westerberg I."/>
            <person name="Brannstrom I.O."/>
            <person name="Guillou S."/>
            <person name="Cros-Aarteil S."/>
            <person name="Calhoun S."/>
            <person name="Haridas S."/>
            <person name="Kuo A."/>
            <person name="Mondo S."/>
            <person name="Pangilinan J."/>
            <person name="Riley R."/>
            <person name="Labutti K."/>
            <person name="Andreopoulos B."/>
            <person name="Lipzen A."/>
            <person name="Chen C."/>
            <person name="Yanf M."/>
            <person name="Daum C."/>
            <person name="Ng V."/>
            <person name="Clum A."/>
            <person name="Steindorff A."/>
            <person name="Ohm R."/>
            <person name="Martin F."/>
            <person name="Silar P."/>
            <person name="Natvig D."/>
            <person name="Lalanne C."/>
            <person name="Gautier V."/>
            <person name="Ament-Velasquez S.L."/>
            <person name="Kruys A."/>
            <person name="Hutchinson M.I."/>
            <person name="Powell A.J."/>
            <person name="Barry K."/>
            <person name="Miller A.N."/>
            <person name="Grigoriev I.V."/>
            <person name="Debuchy R."/>
            <person name="Gladieux P."/>
            <person name="Thoren M.H."/>
            <person name="Johannesson H."/>
        </authorList>
    </citation>
    <scope>NUCLEOTIDE SEQUENCE</scope>
    <source>
        <strain evidence="2">SMH4607-1</strain>
    </source>
</reference>
<keyword evidence="1" id="KW-1133">Transmembrane helix</keyword>
<proteinExistence type="predicted"/>